<feature type="compositionally biased region" description="Low complexity" evidence="5">
    <location>
        <begin position="137"/>
        <end position="147"/>
    </location>
</feature>
<evidence type="ECO:0000256" key="2">
    <source>
        <dbReference type="ARBA" id="ARBA00022692"/>
    </source>
</evidence>
<reference evidence="7 8" key="1">
    <citation type="journal article" date="2018" name="MBio">
        <title>Comparative Genomics Reveals the Core Gene Toolbox for the Fungus-Insect Symbiosis.</title>
        <authorList>
            <person name="Wang Y."/>
            <person name="Stata M."/>
            <person name="Wang W."/>
            <person name="Stajich J.E."/>
            <person name="White M.M."/>
            <person name="Moncalvo J.M."/>
        </authorList>
    </citation>
    <scope>NUCLEOTIDE SEQUENCE [LARGE SCALE GENOMIC DNA]</scope>
    <source>
        <strain evidence="7 8">SWE-8-4</strain>
    </source>
</reference>
<evidence type="ECO:0000313" key="7">
    <source>
        <dbReference type="EMBL" id="PVU97058.1"/>
    </source>
</evidence>
<feature type="transmembrane region" description="Helical" evidence="6">
    <location>
        <begin position="598"/>
        <end position="622"/>
    </location>
</feature>
<organism evidence="7 8">
    <name type="scientific">Smittium simulii</name>
    <dbReference type="NCBI Taxonomy" id="133385"/>
    <lineage>
        <taxon>Eukaryota</taxon>
        <taxon>Fungi</taxon>
        <taxon>Fungi incertae sedis</taxon>
        <taxon>Zoopagomycota</taxon>
        <taxon>Kickxellomycotina</taxon>
        <taxon>Harpellomycetes</taxon>
        <taxon>Harpellales</taxon>
        <taxon>Legeriomycetaceae</taxon>
        <taxon>Smittium</taxon>
    </lineage>
</organism>
<evidence type="ECO:0000256" key="4">
    <source>
        <dbReference type="ARBA" id="ARBA00023136"/>
    </source>
</evidence>
<dbReference type="Proteomes" id="UP000245383">
    <property type="component" value="Unassembled WGS sequence"/>
</dbReference>
<keyword evidence="2 6" id="KW-0812">Transmembrane</keyword>
<evidence type="ECO:0000256" key="6">
    <source>
        <dbReference type="SAM" id="Phobius"/>
    </source>
</evidence>
<accession>A0A2T9YXK6</accession>
<keyword evidence="8" id="KW-1185">Reference proteome</keyword>
<feature type="compositionally biased region" description="Polar residues" evidence="5">
    <location>
        <begin position="148"/>
        <end position="162"/>
    </location>
</feature>
<comment type="caution">
    <text evidence="7">The sequence shown here is derived from an EMBL/GenBank/DDBJ whole genome shotgun (WGS) entry which is preliminary data.</text>
</comment>
<gene>
    <name evidence="7" type="ORF">BB561_000796</name>
</gene>
<comment type="subcellular location">
    <subcellularLocation>
        <location evidence="1">Membrane</location>
        <topology evidence="1">Multi-pass membrane protein</topology>
    </subcellularLocation>
</comment>
<name>A0A2T9YXK6_9FUNG</name>
<feature type="region of interest" description="Disordered" evidence="5">
    <location>
        <begin position="252"/>
        <end position="274"/>
    </location>
</feature>
<feature type="transmembrane region" description="Helical" evidence="6">
    <location>
        <begin position="12"/>
        <end position="32"/>
    </location>
</feature>
<proteinExistence type="predicted"/>
<dbReference type="OrthoDB" id="262547at2759"/>
<dbReference type="GO" id="GO:0016020">
    <property type="term" value="C:membrane"/>
    <property type="evidence" value="ECO:0007669"/>
    <property type="project" value="UniProtKB-SubCell"/>
</dbReference>
<dbReference type="Pfam" id="PF02535">
    <property type="entry name" value="Zip"/>
    <property type="match status" value="1"/>
</dbReference>
<dbReference type="Pfam" id="PF23489">
    <property type="entry name" value="V-ATPase_su_f"/>
    <property type="match status" value="1"/>
</dbReference>
<evidence type="ECO:0000256" key="3">
    <source>
        <dbReference type="ARBA" id="ARBA00022989"/>
    </source>
</evidence>
<dbReference type="InterPro" id="IPR056552">
    <property type="entry name" value="Ribonucl_Kappa"/>
</dbReference>
<dbReference type="PANTHER" id="PTHR11040">
    <property type="entry name" value="ZINC/IRON TRANSPORTER"/>
    <property type="match status" value="1"/>
</dbReference>
<feature type="region of interest" description="Disordered" evidence="5">
    <location>
        <begin position="134"/>
        <end position="162"/>
    </location>
</feature>
<dbReference type="AlphaFoldDB" id="A0A2T9YXK6"/>
<keyword evidence="3 6" id="KW-1133">Transmembrane helix</keyword>
<evidence type="ECO:0000313" key="8">
    <source>
        <dbReference type="Proteomes" id="UP000245383"/>
    </source>
</evidence>
<dbReference type="InterPro" id="IPR003689">
    <property type="entry name" value="ZIP"/>
</dbReference>
<sequence>MKLAFFSTFSAISFQVVALFGSVFLTVMGYLFKSKAEEFTGSTHDPIDTDAVENAQIWLYISLSALATGLGAAILYLDFLLHFFGVPARYKVSLVDSLNTEVLLLSNTQCDTHSENNVFESNGYSTTCNTTLEPKTNNSLNSKNSKSYHLNDNNTKPYKNDSANTLQVKNDEYKTANSAVIVPDRLNDNHHNLCKSNETMPLLGNFHSFTHQTTDNLSANTSHKLNSKSLQPIDFNAIHTIDTQYITDCNSVHSHRNESSGSGHSISEAANNKSNCKGRQTEYLDTVSQHDLKNKILVTTNISETNNEHINTKTNASQTNQHLLNKIDHCEDKTCAIILNAELEDGDNDPNDSINSKNISQPLIGTIIAHNRASNHKMDISDKEDDNFTPTADIKDIRSDLSDINVSSEIKDVKISLKSNNSQTNVNQESYKLNLDYDVPKNTQIDNPSENNLDLYSLNNSAVNNTNDIGSEPILDTSQSLSNKKREEEMFVNGIKTAAAIVIHKFPEGFITFIAWKSSIKLGSYVSASLFFHNFSEGMILALPLYLVTKSHFKTFVAACLLGIIPPILGAFLAYVLYKYISLGSFDSHPDPEFGDTMNIILGLVFGFTAGMMITVSLTGMLPTAKMYDPKGRIVLLSFVGAIILLVCFGKLYS</sequence>
<feature type="transmembrane region" description="Helical" evidence="6">
    <location>
        <begin position="634"/>
        <end position="653"/>
    </location>
</feature>
<feature type="compositionally biased region" description="Polar residues" evidence="5">
    <location>
        <begin position="259"/>
        <end position="274"/>
    </location>
</feature>
<dbReference type="STRING" id="133385.A0A2T9YXK6"/>
<dbReference type="GO" id="GO:0005385">
    <property type="term" value="F:zinc ion transmembrane transporter activity"/>
    <property type="evidence" value="ECO:0007669"/>
    <property type="project" value="TreeGrafter"/>
</dbReference>
<feature type="transmembrane region" description="Helical" evidence="6">
    <location>
        <begin position="57"/>
        <end position="81"/>
    </location>
</feature>
<dbReference type="PANTHER" id="PTHR11040:SF210">
    <property type="entry name" value="ZINC-REGULATED TRANSPORTER 3"/>
    <property type="match status" value="1"/>
</dbReference>
<feature type="transmembrane region" description="Helical" evidence="6">
    <location>
        <begin position="555"/>
        <end position="578"/>
    </location>
</feature>
<feature type="transmembrane region" description="Helical" evidence="6">
    <location>
        <begin position="522"/>
        <end position="548"/>
    </location>
</feature>
<evidence type="ECO:0000256" key="1">
    <source>
        <dbReference type="ARBA" id="ARBA00004141"/>
    </source>
</evidence>
<evidence type="ECO:0000256" key="5">
    <source>
        <dbReference type="SAM" id="MobiDB-lite"/>
    </source>
</evidence>
<dbReference type="EMBL" id="MBFR01000019">
    <property type="protein sequence ID" value="PVU97058.1"/>
    <property type="molecule type" value="Genomic_DNA"/>
</dbReference>
<protein>
    <submittedName>
        <fullName evidence="7">Uncharacterized protein</fullName>
    </submittedName>
</protein>
<keyword evidence="4 6" id="KW-0472">Membrane</keyword>